<evidence type="ECO:0000256" key="6">
    <source>
        <dbReference type="ARBA" id="ARBA00022898"/>
    </source>
</evidence>
<dbReference type="Pfam" id="PF00155">
    <property type="entry name" value="Aminotran_1_2"/>
    <property type="match status" value="1"/>
</dbReference>
<evidence type="ECO:0000313" key="11">
    <source>
        <dbReference type="Proteomes" id="UP000011613"/>
    </source>
</evidence>
<dbReference type="InterPro" id="IPR015422">
    <property type="entry name" value="PyrdxlP-dep_Trfase_small"/>
</dbReference>
<dbReference type="InterPro" id="IPR004839">
    <property type="entry name" value="Aminotransferase_I/II_large"/>
</dbReference>
<accession>L9XQG3</accession>
<dbReference type="SUPFAM" id="SSF53383">
    <property type="entry name" value="PLP-dependent transferases"/>
    <property type="match status" value="1"/>
</dbReference>
<dbReference type="Proteomes" id="UP000011613">
    <property type="component" value="Unassembled WGS sequence"/>
</dbReference>
<dbReference type="PATRIC" id="fig|797304.7.peg.3425"/>
<comment type="similarity">
    <text evidence="2 7">Belongs to the class-I pyridoxal-phosphate-dependent aminotransferase family.</text>
</comment>
<dbReference type="AlphaFoldDB" id="L9XQG3"/>
<evidence type="ECO:0000256" key="7">
    <source>
        <dbReference type="RuleBase" id="RU000481"/>
    </source>
</evidence>
<keyword evidence="6" id="KW-0663">Pyridoxal phosphate</keyword>
<evidence type="ECO:0000313" key="12">
    <source>
        <dbReference type="Proteomes" id="UP000234484"/>
    </source>
</evidence>
<sequence>MSMEFTDRLTRVEPSATLAISALATELENEGEDVVDLSVGEPDFPTPENVVEAGKDAMDAGHTGYTTSAGILDLREAIVDKLAADGLEHTTDEIIVTPGAKQALYEIVHALVGPDGQSPSDSETSSHAGDEVVLLDPAWVSYEAMVKMAGGDLTRVDLSPYDFQLEPALEDLAEAVSDETELLIVNSPSNPTGAVYSDDALEGVRDLAVEHDVTVISDEIYKEVTYGVEPTSLGTFDGMEDRTVTVNGFSKAYSMTGWRLGYFAGPEDLIDQAGKLHSHSVSSAVNFVQHAGIEALENTDDAVEEMVDAFEERRDLLVELLAEHDVDVAVPDGAFYMMLPVDEDDQAWCEGALEDAHVATVPGTAFGTPGYARISYAASEERLEEGVERLAEEGYL</sequence>
<dbReference type="GO" id="GO:0008483">
    <property type="term" value="F:transaminase activity"/>
    <property type="evidence" value="ECO:0007669"/>
    <property type="project" value="UniProtKB-KW"/>
</dbReference>
<organism evidence="9 11">
    <name type="scientific">Natronobacterium gregoryi (strain ATCC 43098 / DSM 3393 / CCM 3738 / CIP 104747 / IAM 13177 / JCM 8860 / NBRC 102187 / NCIMB 2189 / SP2)</name>
    <dbReference type="NCBI Taxonomy" id="797304"/>
    <lineage>
        <taxon>Archaea</taxon>
        <taxon>Methanobacteriati</taxon>
        <taxon>Methanobacteriota</taxon>
        <taxon>Stenosarchaea group</taxon>
        <taxon>Halobacteria</taxon>
        <taxon>Halobacteriales</taxon>
        <taxon>Natrialbaceae</taxon>
        <taxon>Natronobacterium</taxon>
    </lineage>
</organism>
<reference evidence="9 11" key="1">
    <citation type="journal article" date="2014" name="PLoS Genet.">
        <title>Phylogenetically driven sequencing of extremely halophilic archaea reveals strategies for static and dynamic osmo-response.</title>
        <authorList>
            <person name="Becker E.A."/>
            <person name="Seitzer P.M."/>
            <person name="Tritt A."/>
            <person name="Larsen D."/>
            <person name="Krusor M."/>
            <person name="Yao A.I."/>
            <person name="Wu D."/>
            <person name="Madern D."/>
            <person name="Eisen J.A."/>
            <person name="Darling A.E."/>
            <person name="Facciotti M.T."/>
        </authorList>
    </citation>
    <scope>NUCLEOTIDE SEQUENCE [LARGE SCALE GENOMIC DNA]</scope>
    <source>
        <strain evidence="9 11">SP2</strain>
    </source>
</reference>
<evidence type="ECO:0000256" key="1">
    <source>
        <dbReference type="ARBA" id="ARBA00001933"/>
    </source>
</evidence>
<evidence type="ECO:0000259" key="8">
    <source>
        <dbReference type="Pfam" id="PF00155"/>
    </source>
</evidence>
<dbReference type="InterPro" id="IPR015421">
    <property type="entry name" value="PyrdxlP-dep_Trfase_major"/>
</dbReference>
<dbReference type="Proteomes" id="UP000234484">
    <property type="component" value="Unassembled WGS sequence"/>
</dbReference>
<dbReference type="PANTHER" id="PTHR46383">
    <property type="entry name" value="ASPARTATE AMINOTRANSFERASE"/>
    <property type="match status" value="1"/>
</dbReference>
<dbReference type="PROSITE" id="PS00105">
    <property type="entry name" value="AA_TRANSFER_CLASS_1"/>
    <property type="match status" value="1"/>
</dbReference>
<keyword evidence="5 7" id="KW-0808">Transferase</keyword>
<name>L9XQG3_NATGS</name>
<evidence type="ECO:0000256" key="5">
    <source>
        <dbReference type="ARBA" id="ARBA00022679"/>
    </source>
</evidence>
<dbReference type="Gene3D" id="3.90.1150.10">
    <property type="entry name" value="Aspartate Aminotransferase, domain 1"/>
    <property type="match status" value="1"/>
</dbReference>
<comment type="subunit">
    <text evidence="3">Homodimer.</text>
</comment>
<dbReference type="EMBL" id="PKKI01000032">
    <property type="protein sequence ID" value="PLK20085.1"/>
    <property type="molecule type" value="Genomic_DNA"/>
</dbReference>
<dbReference type="GO" id="GO:0006520">
    <property type="term" value="P:amino acid metabolic process"/>
    <property type="evidence" value="ECO:0007669"/>
    <property type="project" value="InterPro"/>
</dbReference>
<dbReference type="GeneID" id="14206739"/>
<evidence type="ECO:0000256" key="3">
    <source>
        <dbReference type="ARBA" id="ARBA00011738"/>
    </source>
</evidence>
<evidence type="ECO:0000256" key="4">
    <source>
        <dbReference type="ARBA" id="ARBA00022576"/>
    </source>
</evidence>
<protein>
    <recommendedName>
        <fullName evidence="7">Aminotransferase</fullName>
        <ecNumber evidence="7">2.6.1.-</ecNumber>
    </recommendedName>
</protein>
<dbReference type="EMBL" id="AOIC01000120">
    <property type="protein sequence ID" value="ELY62858.1"/>
    <property type="molecule type" value="Genomic_DNA"/>
</dbReference>
<dbReference type="CDD" id="cd00609">
    <property type="entry name" value="AAT_like"/>
    <property type="match status" value="1"/>
</dbReference>
<proteinExistence type="inferred from homology"/>
<feature type="domain" description="Aminotransferase class I/classII large" evidence="8">
    <location>
        <begin position="33"/>
        <end position="390"/>
    </location>
</feature>
<dbReference type="Gene3D" id="3.40.640.10">
    <property type="entry name" value="Type I PLP-dependent aspartate aminotransferase-like (Major domain)"/>
    <property type="match status" value="1"/>
</dbReference>
<comment type="cofactor">
    <cofactor evidence="1 7">
        <name>pyridoxal 5'-phosphate</name>
        <dbReference type="ChEBI" id="CHEBI:597326"/>
    </cofactor>
</comment>
<dbReference type="RefSeq" id="WP_005581270.1">
    <property type="nucleotide sequence ID" value="NC_019792.1"/>
</dbReference>
<evidence type="ECO:0000313" key="9">
    <source>
        <dbReference type="EMBL" id="ELY62858.1"/>
    </source>
</evidence>
<dbReference type="InterPro" id="IPR004838">
    <property type="entry name" value="NHTrfase_class1_PyrdxlP-BS"/>
</dbReference>
<keyword evidence="4 7" id="KW-0032">Aminotransferase</keyword>
<reference evidence="10 12" key="2">
    <citation type="submission" date="2017-12" db="EMBL/GenBank/DDBJ databases">
        <title>The characterization of oligonucleotides binding to NgAgo.</title>
        <authorList>
            <person name="Jiang L."/>
            <person name="He B."/>
            <person name="Kang J."/>
            <person name="Yu M."/>
            <person name="Li N."/>
            <person name="Fang Y."/>
            <person name="Tang Z."/>
            <person name="Wu P."/>
            <person name="Yao P."/>
            <person name="Huang J."/>
        </authorList>
    </citation>
    <scope>NUCLEOTIDE SEQUENCE [LARGE SCALE GENOMIC DNA]</scope>
    <source>
        <strain evidence="10 12">SP2</strain>
        <tissue evidence="10">Freeze-dried powder thallus</tissue>
    </source>
</reference>
<evidence type="ECO:0000256" key="2">
    <source>
        <dbReference type="ARBA" id="ARBA00007441"/>
    </source>
</evidence>
<dbReference type="EC" id="2.6.1.-" evidence="7"/>
<comment type="caution">
    <text evidence="9">The sequence shown here is derived from an EMBL/GenBank/DDBJ whole genome shotgun (WGS) entry which is preliminary data.</text>
</comment>
<dbReference type="InterPro" id="IPR015424">
    <property type="entry name" value="PyrdxlP-dep_Trfase"/>
</dbReference>
<dbReference type="PANTHER" id="PTHR46383:SF1">
    <property type="entry name" value="ASPARTATE AMINOTRANSFERASE"/>
    <property type="match status" value="1"/>
</dbReference>
<evidence type="ECO:0000313" key="10">
    <source>
        <dbReference type="EMBL" id="PLK20085.1"/>
    </source>
</evidence>
<dbReference type="InterPro" id="IPR050596">
    <property type="entry name" value="AspAT/PAT-like"/>
</dbReference>
<dbReference type="GO" id="GO:0030170">
    <property type="term" value="F:pyridoxal phosphate binding"/>
    <property type="evidence" value="ECO:0007669"/>
    <property type="project" value="InterPro"/>
</dbReference>
<gene>
    <name evidence="9" type="ORF">C490_16893</name>
    <name evidence="10" type="ORF">CYV19_11680</name>
</gene>